<dbReference type="EMBL" id="JAPNTZ010000013">
    <property type="protein sequence ID" value="MCY1142998.1"/>
    <property type="molecule type" value="Genomic_DNA"/>
</dbReference>
<keyword evidence="1" id="KW-0732">Signal</keyword>
<reference evidence="2" key="1">
    <citation type="submission" date="2022-11" db="EMBL/GenBank/DDBJ databases">
        <authorList>
            <person name="Somphong A."/>
            <person name="Phongsopitanun W."/>
        </authorList>
    </citation>
    <scope>NUCLEOTIDE SEQUENCE</scope>
    <source>
        <strain evidence="2">Pm04-4</strain>
    </source>
</reference>
<proteinExistence type="predicted"/>
<sequence>MRRARRFASIAVVASLGLGGLTACRSEPSVAAYVGDDIRITEARVQEVWDDASTAVREAAADQPDPAAAMTAMPITRADIVRTLVSHDVLGEVAKRESVPAPAELPLGDYATQLKLPQTAEYVRLYAESDALIRALRTKVQSSAGAPSDDVLREVFDVLVQAQEVPGGTTFEQFKTQLPAENLALVKTAAAVRTEVAETTDAMKITVNPRYQPLGIPVLEFQTQDGALKPLVNVPLGEAPGNNPVTNIS</sequence>
<evidence type="ECO:0008006" key="4">
    <source>
        <dbReference type="Google" id="ProtNLM"/>
    </source>
</evidence>
<dbReference type="PROSITE" id="PS51257">
    <property type="entry name" value="PROKAR_LIPOPROTEIN"/>
    <property type="match status" value="1"/>
</dbReference>
<organism evidence="2 3">
    <name type="scientific">Paractinoplanes pyxinae</name>
    <dbReference type="NCBI Taxonomy" id="2997416"/>
    <lineage>
        <taxon>Bacteria</taxon>
        <taxon>Bacillati</taxon>
        <taxon>Actinomycetota</taxon>
        <taxon>Actinomycetes</taxon>
        <taxon>Micromonosporales</taxon>
        <taxon>Micromonosporaceae</taxon>
        <taxon>Paractinoplanes</taxon>
    </lineage>
</organism>
<keyword evidence="3" id="KW-1185">Reference proteome</keyword>
<dbReference type="Proteomes" id="UP001151002">
    <property type="component" value="Unassembled WGS sequence"/>
</dbReference>
<evidence type="ECO:0000313" key="3">
    <source>
        <dbReference type="Proteomes" id="UP001151002"/>
    </source>
</evidence>
<comment type="caution">
    <text evidence="2">The sequence shown here is derived from an EMBL/GenBank/DDBJ whole genome shotgun (WGS) entry which is preliminary data.</text>
</comment>
<gene>
    <name evidence="2" type="ORF">OWR29_33815</name>
</gene>
<feature type="chain" id="PRO_5046547396" description="Lipoprotein" evidence="1">
    <location>
        <begin position="24"/>
        <end position="249"/>
    </location>
</feature>
<evidence type="ECO:0000313" key="2">
    <source>
        <dbReference type="EMBL" id="MCY1142998.1"/>
    </source>
</evidence>
<feature type="signal peptide" evidence="1">
    <location>
        <begin position="1"/>
        <end position="23"/>
    </location>
</feature>
<protein>
    <recommendedName>
        <fullName evidence="4">Lipoprotein</fullName>
    </recommendedName>
</protein>
<dbReference type="RefSeq" id="WP_267567444.1">
    <property type="nucleotide sequence ID" value="NZ_JAPNTZ010000013.1"/>
</dbReference>
<accession>A0ABT4B918</accession>
<evidence type="ECO:0000256" key="1">
    <source>
        <dbReference type="SAM" id="SignalP"/>
    </source>
</evidence>
<name>A0ABT4B918_9ACTN</name>